<organism evidence="1 2">
    <name type="scientific">Blastochloris tepida</name>
    <dbReference type="NCBI Taxonomy" id="2233851"/>
    <lineage>
        <taxon>Bacteria</taxon>
        <taxon>Pseudomonadati</taxon>
        <taxon>Pseudomonadota</taxon>
        <taxon>Alphaproteobacteria</taxon>
        <taxon>Hyphomicrobiales</taxon>
        <taxon>Blastochloridaceae</taxon>
        <taxon>Blastochloris</taxon>
    </lineage>
</organism>
<dbReference type="EMBL" id="AP018907">
    <property type="protein sequence ID" value="BBF92909.1"/>
    <property type="molecule type" value="Genomic_DNA"/>
</dbReference>
<reference evidence="1 2" key="1">
    <citation type="submission" date="2018-08" db="EMBL/GenBank/DDBJ databases">
        <title>Complete genome sequencing of Blastochloris tepida GI.</title>
        <authorList>
            <person name="Tsukatani Y."/>
            <person name="Mori H."/>
        </authorList>
    </citation>
    <scope>NUCLEOTIDE SEQUENCE [LARGE SCALE GENOMIC DNA]</scope>
    <source>
        <strain evidence="1 2">GI</strain>
    </source>
</reference>
<evidence type="ECO:0000313" key="1">
    <source>
        <dbReference type="EMBL" id="BBF92909.1"/>
    </source>
</evidence>
<dbReference type="KEGG" id="blag:BLTE_15940"/>
<dbReference type="Proteomes" id="UP000266934">
    <property type="component" value="Chromosome"/>
</dbReference>
<proteinExistence type="predicted"/>
<accession>A0A348G026</accession>
<keyword evidence="2" id="KW-1185">Reference proteome</keyword>
<dbReference type="AlphaFoldDB" id="A0A348G026"/>
<gene>
    <name evidence="1" type="ORF">BLTE_15940</name>
</gene>
<dbReference type="RefSeq" id="WP_126399121.1">
    <property type="nucleotide sequence ID" value="NZ_AP018907.1"/>
</dbReference>
<evidence type="ECO:0000313" key="2">
    <source>
        <dbReference type="Proteomes" id="UP000266934"/>
    </source>
</evidence>
<name>A0A348G026_9HYPH</name>
<sequence>MIRPNKVAPDTGYSGERACSEAAYREALDALQGHIEIAHKVGGELAAIAKLFRLTWDCARRSGSDATEELLADLIEERGAHLVNLGGRAKRAMEHLLAFAPGAEVSR</sequence>
<protein>
    <submittedName>
        <fullName evidence="1">Uncharacterized protein</fullName>
    </submittedName>
</protein>